<evidence type="ECO:0000259" key="1">
    <source>
        <dbReference type="Pfam" id="PF02893"/>
    </source>
</evidence>
<accession>A0A2J8JTK7</accession>
<proteinExistence type="predicted"/>
<dbReference type="Pfam" id="PF02893">
    <property type="entry name" value="GRAM"/>
    <property type="match status" value="1"/>
</dbReference>
<gene>
    <name evidence="2" type="ORF">CK820_G0044494</name>
</gene>
<evidence type="ECO:0000313" key="3">
    <source>
        <dbReference type="Proteomes" id="UP000236370"/>
    </source>
</evidence>
<feature type="non-terminal residue" evidence="2">
    <location>
        <position position="1"/>
    </location>
</feature>
<reference evidence="2 3" key="1">
    <citation type="submission" date="2017-12" db="EMBL/GenBank/DDBJ databases">
        <title>High-resolution comparative analysis of great ape genomes.</title>
        <authorList>
            <person name="Pollen A."/>
            <person name="Hastie A."/>
            <person name="Hormozdiari F."/>
            <person name="Dougherty M."/>
            <person name="Liu R."/>
            <person name="Chaisson M."/>
            <person name="Hoppe E."/>
            <person name="Hill C."/>
            <person name="Pang A."/>
            <person name="Hillier L."/>
            <person name="Baker C."/>
            <person name="Armstrong J."/>
            <person name="Shendure J."/>
            <person name="Paten B."/>
            <person name="Wilson R."/>
            <person name="Chao H."/>
            <person name="Schneider V."/>
            <person name="Ventura M."/>
            <person name="Kronenberg Z."/>
            <person name="Murali S."/>
            <person name="Gordon D."/>
            <person name="Cantsilieris S."/>
            <person name="Munson K."/>
            <person name="Nelson B."/>
            <person name="Raja A."/>
            <person name="Underwood J."/>
            <person name="Diekhans M."/>
            <person name="Fiddes I."/>
            <person name="Haussler D."/>
            <person name="Eichler E."/>
        </authorList>
    </citation>
    <scope>NUCLEOTIDE SEQUENCE [LARGE SCALE GENOMIC DNA]</scope>
    <source>
        <strain evidence="2">Yerkes chimp pedigree #C0471</strain>
    </source>
</reference>
<dbReference type="Proteomes" id="UP000236370">
    <property type="component" value="Unassembled WGS sequence"/>
</dbReference>
<dbReference type="AlphaFoldDB" id="A0A2J8JTK7"/>
<dbReference type="InterPro" id="IPR011993">
    <property type="entry name" value="PH-like_dom_sf"/>
</dbReference>
<evidence type="ECO:0000313" key="2">
    <source>
        <dbReference type="EMBL" id="PNI26064.1"/>
    </source>
</evidence>
<sequence>RNISALKRDLDARAKNECYRATFQLPRDERLDGHTSCTLWTPFNKLHIPGQMFISNNYICFATR</sequence>
<dbReference type="InterPro" id="IPR004182">
    <property type="entry name" value="GRAM"/>
</dbReference>
<dbReference type="EMBL" id="NBAG03000426">
    <property type="protein sequence ID" value="PNI26064.1"/>
    <property type="molecule type" value="Genomic_DNA"/>
</dbReference>
<protein>
    <submittedName>
        <fullName evidence="2">TBC1D9B isoform 8</fullName>
    </submittedName>
</protein>
<feature type="domain" description="GRAM" evidence="1">
    <location>
        <begin position="20"/>
        <end position="62"/>
    </location>
</feature>
<comment type="caution">
    <text evidence="2">The sequence shown here is derived from an EMBL/GenBank/DDBJ whole genome shotgun (WGS) entry which is preliminary data.</text>
</comment>
<name>A0A2J8JTK7_PANTR</name>
<organism evidence="2 3">
    <name type="scientific">Pan troglodytes</name>
    <name type="common">Chimpanzee</name>
    <dbReference type="NCBI Taxonomy" id="9598"/>
    <lineage>
        <taxon>Eukaryota</taxon>
        <taxon>Metazoa</taxon>
        <taxon>Chordata</taxon>
        <taxon>Craniata</taxon>
        <taxon>Vertebrata</taxon>
        <taxon>Euteleostomi</taxon>
        <taxon>Mammalia</taxon>
        <taxon>Eutheria</taxon>
        <taxon>Euarchontoglires</taxon>
        <taxon>Primates</taxon>
        <taxon>Haplorrhini</taxon>
        <taxon>Catarrhini</taxon>
        <taxon>Hominidae</taxon>
        <taxon>Pan</taxon>
    </lineage>
</organism>
<dbReference type="Gene3D" id="2.30.29.30">
    <property type="entry name" value="Pleckstrin-homology domain (PH domain)/Phosphotyrosine-binding domain (PTB)"/>
    <property type="match status" value="1"/>
</dbReference>